<evidence type="ECO:0000256" key="8">
    <source>
        <dbReference type="ARBA" id="ARBA00051245"/>
    </source>
</evidence>
<evidence type="ECO:0000313" key="11">
    <source>
        <dbReference type="EMBL" id="BDV35607.1"/>
    </source>
</evidence>
<evidence type="ECO:0000256" key="4">
    <source>
        <dbReference type="ARBA" id="ARBA00022741"/>
    </source>
</evidence>
<dbReference type="InterPro" id="IPR050445">
    <property type="entry name" value="Bact_polysacc_biosynth/exp"/>
</dbReference>
<keyword evidence="7" id="KW-0829">Tyrosine-protein kinase</keyword>
<evidence type="ECO:0000259" key="10">
    <source>
        <dbReference type="Pfam" id="PF13614"/>
    </source>
</evidence>
<feature type="domain" description="AAA" evidence="10">
    <location>
        <begin position="383"/>
        <end position="533"/>
    </location>
</feature>
<evidence type="ECO:0000256" key="5">
    <source>
        <dbReference type="ARBA" id="ARBA00022777"/>
    </source>
</evidence>
<keyword evidence="12" id="KW-1185">Reference proteome</keyword>
<dbReference type="PANTHER" id="PTHR32309:SF13">
    <property type="entry name" value="FERRIC ENTEROBACTIN TRANSPORT PROTEIN FEPE"/>
    <property type="match status" value="1"/>
</dbReference>
<comment type="similarity">
    <text evidence="1">Belongs to the CpsD/CapB family.</text>
</comment>
<dbReference type="CDD" id="cd05387">
    <property type="entry name" value="BY-kinase"/>
    <property type="match status" value="1"/>
</dbReference>
<dbReference type="InterPro" id="IPR005702">
    <property type="entry name" value="Wzc-like_C"/>
</dbReference>
<organism evidence="11 12">
    <name type="scientific">Methylocystis iwaonis</name>
    <dbReference type="NCBI Taxonomy" id="2885079"/>
    <lineage>
        <taxon>Bacteria</taxon>
        <taxon>Pseudomonadati</taxon>
        <taxon>Pseudomonadota</taxon>
        <taxon>Alphaproteobacteria</taxon>
        <taxon>Hyphomicrobiales</taxon>
        <taxon>Methylocystaceae</taxon>
        <taxon>Methylocystis</taxon>
    </lineage>
</organism>
<comment type="catalytic activity">
    <reaction evidence="8">
        <text>L-tyrosyl-[protein] + ATP = O-phospho-L-tyrosyl-[protein] + ADP + H(+)</text>
        <dbReference type="Rhea" id="RHEA:10596"/>
        <dbReference type="Rhea" id="RHEA-COMP:10136"/>
        <dbReference type="Rhea" id="RHEA-COMP:20101"/>
        <dbReference type="ChEBI" id="CHEBI:15378"/>
        <dbReference type="ChEBI" id="CHEBI:30616"/>
        <dbReference type="ChEBI" id="CHEBI:46858"/>
        <dbReference type="ChEBI" id="CHEBI:61978"/>
        <dbReference type="ChEBI" id="CHEBI:456216"/>
        <dbReference type="EC" id="2.7.10.2"/>
    </reaction>
</comment>
<evidence type="ECO:0000256" key="9">
    <source>
        <dbReference type="SAM" id="MobiDB-lite"/>
    </source>
</evidence>
<dbReference type="EC" id="2.7.10.2" evidence="2"/>
<evidence type="ECO:0000256" key="3">
    <source>
        <dbReference type="ARBA" id="ARBA00022679"/>
    </source>
</evidence>
<dbReference type="Pfam" id="PF13614">
    <property type="entry name" value="AAA_31"/>
    <property type="match status" value="1"/>
</dbReference>
<gene>
    <name evidence="11" type="ORF">SS37A_31360</name>
</gene>
<dbReference type="InterPro" id="IPR025669">
    <property type="entry name" value="AAA_dom"/>
</dbReference>
<evidence type="ECO:0000313" key="12">
    <source>
        <dbReference type="Proteomes" id="UP001317629"/>
    </source>
</evidence>
<feature type="region of interest" description="Disordered" evidence="9">
    <location>
        <begin position="73"/>
        <end position="94"/>
    </location>
</feature>
<keyword evidence="6" id="KW-0067">ATP-binding</keyword>
<dbReference type="PANTHER" id="PTHR32309">
    <property type="entry name" value="TYROSINE-PROTEIN KINASE"/>
    <property type="match status" value="1"/>
</dbReference>
<evidence type="ECO:0000256" key="2">
    <source>
        <dbReference type="ARBA" id="ARBA00011903"/>
    </source>
</evidence>
<evidence type="ECO:0000256" key="7">
    <source>
        <dbReference type="ARBA" id="ARBA00023137"/>
    </source>
</evidence>
<reference evidence="11 12" key="1">
    <citation type="journal article" date="2023" name="Int. J. Syst. Evol. Microbiol.">
        <title>Methylocystis iwaonis sp. nov., a type II methane-oxidizing bacterium from surface soil of a rice paddy field in Japan, and emended description of the genus Methylocystis (ex Whittenbury et al. 1970) Bowman et al. 1993.</title>
        <authorList>
            <person name="Kaise H."/>
            <person name="Sawadogo J.B."/>
            <person name="Alam M.S."/>
            <person name="Ueno C."/>
            <person name="Dianou D."/>
            <person name="Shinjo R."/>
            <person name="Asakawa S."/>
        </authorList>
    </citation>
    <scope>NUCLEOTIDE SEQUENCE [LARGE SCALE GENOMIC DNA]</scope>
    <source>
        <strain evidence="11 12">SS37A-Re</strain>
    </source>
</reference>
<dbReference type="EMBL" id="AP027142">
    <property type="protein sequence ID" value="BDV35607.1"/>
    <property type="molecule type" value="Genomic_DNA"/>
</dbReference>
<dbReference type="Gene3D" id="3.40.50.300">
    <property type="entry name" value="P-loop containing nucleotide triphosphate hydrolases"/>
    <property type="match status" value="1"/>
</dbReference>
<dbReference type="InterPro" id="IPR027417">
    <property type="entry name" value="P-loop_NTPase"/>
</dbReference>
<sequence>MVGFGGLLFSPTYSAKSQLLIEMQKDSATGAETPNGAQPPAAPVQPAAIETAMAKLLSRDFLRRAMLGLWEPSPDPVSSATEATGGFEASQTGQLSVSELKRRFEIWLGALTKKPSGGGPRPEDFEKRVKVSQEGHSDVISINFSSPDPIKTAGLVNRMADLFVASSVETKRNALELELTRISAQLDVIRSQAIQTDSLARNLLQNQAEAIHDASGRNKFTDQRIREALTQASAARQLQPALERQVNIIRERIAHCKPDARVLSYAPIPDRPSSINPLLLVIPAMLAFGYAGNWLAAWLAQFDRRIRTERDVMTSLGVPCAAVVPHIRLPKKEWPYRKLLMERSTPFAQSVQLLTDALQPEFRVAPGNASKTVMVTSGGADEGKTTLCLSLAVLSAIHGRRAVVVDFDIWPQALQRDGLTTGTQSCLDPGVFDRSIFDSIQRIQSLGVDYLPFGRISDDLSESNAAVRLLAVLAALRERYDWVFFDAPPLLDVADTRLLARFADEVLFLVKWESTRFEDARNAIELLKDIRREETTVVLTQVNLKKHAQSGYGRLASYLIRHEKYASAKRKEKRHLDFGAVATKTAQAAEAK</sequence>
<keyword evidence="5" id="KW-0418">Kinase</keyword>
<evidence type="ECO:0000256" key="6">
    <source>
        <dbReference type="ARBA" id="ARBA00022840"/>
    </source>
</evidence>
<dbReference type="Proteomes" id="UP001317629">
    <property type="component" value="Chromosome"/>
</dbReference>
<proteinExistence type="inferred from homology"/>
<accession>A0ABN6VKH6</accession>
<evidence type="ECO:0000256" key="1">
    <source>
        <dbReference type="ARBA" id="ARBA00007316"/>
    </source>
</evidence>
<keyword evidence="4" id="KW-0547">Nucleotide-binding</keyword>
<name>A0ABN6VKH6_9HYPH</name>
<protein>
    <recommendedName>
        <fullName evidence="2">non-specific protein-tyrosine kinase</fullName>
        <ecNumber evidence="2">2.7.10.2</ecNumber>
    </recommendedName>
</protein>
<keyword evidence="3" id="KW-0808">Transferase</keyword>
<dbReference type="SUPFAM" id="SSF52540">
    <property type="entry name" value="P-loop containing nucleoside triphosphate hydrolases"/>
    <property type="match status" value="1"/>
</dbReference>